<name>A0A246A708_ACIBA</name>
<dbReference type="AlphaFoldDB" id="A0A246A708"/>
<proteinExistence type="predicted"/>
<accession>A0A246A708</accession>
<evidence type="ECO:0000313" key="2">
    <source>
        <dbReference type="EMBL" id="QTK44452.1"/>
    </source>
</evidence>
<gene>
    <name evidence="1" type="ORF">CBE85_01485</name>
    <name evidence="2" type="ORF">J6E47_05090</name>
</gene>
<evidence type="ECO:0000313" key="3">
    <source>
        <dbReference type="Proteomes" id="UP000197394"/>
    </source>
</evidence>
<dbReference type="EMBL" id="CP072270">
    <property type="protein sequence ID" value="QTK44452.1"/>
    <property type="molecule type" value="Genomic_DNA"/>
</dbReference>
<dbReference type="RefSeq" id="WP_045543815.1">
    <property type="nucleotide sequence ID" value="NZ_AP014649.1"/>
</dbReference>
<dbReference type="Proteomes" id="UP000664966">
    <property type="component" value="Chromosome"/>
</dbReference>
<protein>
    <submittedName>
        <fullName evidence="1">Uncharacterized protein</fullName>
    </submittedName>
</protein>
<reference evidence="1 3" key="1">
    <citation type="submission" date="2017-05" db="EMBL/GenBank/DDBJ databases">
        <title>Draft genome sequence of MDR A. baumannii AB360.</title>
        <authorList>
            <person name="Wareham D.W."/>
            <person name="Bean D.C."/>
        </authorList>
    </citation>
    <scope>NUCLEOTIDE SEQUENCE [LARGE SCALE GENOMIC DNA]</scope>
    <source>
        <strain evidence="1 3">AB360</strain>
    </source>
</reference>
<reference evidence="2" key="2">
    <citation type="submission" date="2021-03" db="EMBL/GenBank/DDBJ databases">
        <title>Complete genome sequencing of Acinetobacter baumannii.</title>
        <authorList>
            <person name="Yadav B."/>
            <person name="Makwana N."/>
            <person name="Kharat A.S."/>
            <person name="Veeraraghavan B."/>
            <person name="Vijayakumar S."/>
            <person name="Priya M."/>
        </authorList>
    </citation>
    <scope>NUCLEOTIDE SEQUENCE</scope>
    <source>
        <strain evidence="2">KSK6</strain>
    </source>
</reference>
<dbReference type="EMBL" id="NGKM01000001">
    <property type="protein sequence ID" value="OWK68435.1"/>
    <property type="molecule type" value="Genomic_DNA"/>
</dbReference>
<sequence length="71" mass="8061">MDFSSVASLKKHFNADSDQKLAEALAKIGILRTGARQTVYLWGGKVPQHIQDALELRQYRMNDKQRTEKAS</sequence>
<dbReference type="Proteomes" id="UP000197394">
    <property type="component" value="Unassembled WGS sequence"/>
</dbReference>
<organism evidence="1 3">
    <name type="scientific">Acinetobacter baumannii</name>
    <dbReference type="NCBI Taxonomy" id="470"/>
    <lineage>
        <taxon>Bacteria</taxon>
        <taxon>Pseudomonadati</taxon>
        <taxon>Pseudomonadota</taxon>
        <taxon>Gammaproteobacteria</taxon>
        <taxon>Moraxellales</taxon>
        <taxon>Moraxellaceae</taxon>
        <taxon>Acinetobacter</taxon>
        <taxon>Acinetobacter calcoaceticus/baumannii complex</taxon>
    </lineage>
</organism>
<evidence type="ECO:0000313" key="1">
    <source>
        <dbReference type="EMBL" id="OWK68435.1"/>
    </source>
</evidence>